<sequence>MEDKQLIKMHEIWFRGPHQEGEPARAAESFARWLPGVIAAKRRGPLCLEVEYDLSVICLKVIRQALQAAGLHLDAALLEKLKCALVDYTEQNQREALGLDGCNLPLQKYRATGEAGVIRDRHPEESAERPDDPWRHYL</sequence>
<organism evidence="2 3">
    <name type="scientific">Guyparkeria halophila</name>
    <dbReference type="NCBI Taxonomy" id="47960"/>
    <lineage>
        <taxon>Bacteria</taxon>
        <taxon>Pseudomonadati</taxon>
        <taxon>Pseudomonadota</taxon>
        <taxon>Gammaproteobacteria</taxon>
        <taxon>Chromatiales</taxon>
        <taxon>Thioalkalibacteraceae</taxon>
        <taxon>Guyparkeria</taxon>
    </lineage>
</organism>
<proteinExistence type="predicted"/>
<dbReference type="RefSeq" id="WP_322520564.1">
    <property type="nucleotide sequence ID" value="NZ_CP140153.1"/>
</dbReference>
<feature type="compositionally biased region" description="Basic and acidic residues" evidence="1">
    <location>
        <begin position="117"/>
        <end position="138"/>
    </location>
</feature>
<evidence type="ECO:0000313" key="2">
    <source>
        <dbReference type="EMBL" id="WQH15536.1"/>
    </source>
</evidence>
<dbReference type="EMBL" id="CP140153">
    <property type="protein sequence ID" value="WQH15536.1"/>
    <property type="molecule type" value="Genomic_DNA"/>
</dbReference>
<gene>
    <name evidence="2" type="ORF">SR882_07125</name>
</gene>
<dbReference type="Proteomes" id="UP001327459">
    <property type="component" value="Chromosome"/>
</dbReference>
<feature type="region of interest" description="Disordered" evidence="1">
    <location>
        <begin position="115"/>
        <end position="138"/>
    </location>
</feature>
<evidence type="ECO:0000256" key="1">
    <source>
        <dbReference type="SAM" id="MobiDB-lite"/>
    </source>
</evidence>
<reference evidence="2 3" key="1">
    <citation type="submission" date="2023-11" db="EMBL/GenBank/DDBJ databases">
        <title>MicrobeMod: A computational toolkit for identifying prokaryotic methylation and restriction-modification with nanopore sequencing.</title>
        <authorList>
            <person name="Crits-Christoph A."/>
            <person name="Kang S.C."/>
            <person name="Lee H."/>
            <person name="Ostrov N."/>
        </authorList>
    </citation>
    <scope>NUCLEOTIDE SEQUENCE [LARGE SCALE GENOMIC DNA]</scope>
    <source>
        <strain evidence="2 3">ATCC 49870</strain>
    </source>
</reference>
<protein>
    <submittedName>
        <fullName evidence="2">Uncharacterized protein</fullName>
    </submittedName>
</protein>
<name>A0ABZ0YWF7_9GAMM</name>
<keyword evidence="3" id="KW-1185">Reference proteome</keyword>
<evidence type="ECO:0000313" key="3">
    <source>
        <dbReference type="Proteomes" id="UP001327459"/>
    </source>
</evidence>
<accession>A0ABZ0YWF7</accession>